<dbReference type="Gene3D" id="2.40.170.20">
    <property type="entry name" value="TonB-dependent receptor, beta-barrel domain"/>
    <property type="match status" value="1"/>
</dbReference>
<evidence type="ECO:0000313" key="5">
    <source>
        <dbReference type="EMBL" id="ADL01632.1"/>
    </source>
</evidence>
<dbReference type="STRING" id="633149.Bresu_2322"/>
<dbReference type="Gene3D" id="2.60.40.1120">
    <property type="entry name" value="Carboxypeptidase-like, regulatory domain"/>
    <property type="match status" value="1"/>
</dbReference>
<dbReference type="InterPro" id="IPR036942">
    <property type="entry name" value="Beta-barrel_TonB_sf"/>
</dbReference>
<organism evidence="5 6">
    <name type="scientific">Brevundimonas subvibrioides (strain ATCC 15264 / DSM 4735 / LMG 14903 / NBRC 16000 / CB 81)</name>
    <name type="common">Caulobacter subvibrioides</name>
    <dbReference type="NCBI Taxonomy" id="633149"/>
    <lineage>
        <taxon>Bacteria</taxon>
        <taxon>Pseudomonadati</taxon>
        <taxon>Pseudomonadota</taxon>
        <taxon>Alphaproteobacteria</taxon>
        <taxon>Caulobacterales</taxon>
        <taxon>Caulobacteraceae</taxon>
        <taxon>Brevundimonas</taxon>
    </lineage>
</organism>
<keyword evidence="2" id="KW-0472">Membrane</keyword>
<proteinExistence type="predicted"/>
<dbReference type="RefSeq" id="WP_013269733.1">
    <property type="nucleotide sequence ID" value="NC_014375.1"/>
</dbReference>
<dbReference type="InterPro" id="IPR013784">
    <property type="entry name" value="Carb-bd-like_fold"/>
</dbReference>
<protein>
    <submittedName>
        <fullName evidence="5">TonB-dependent receptor plug</fullName>
    </submittedName>
</protein>
<keyword evidence="6" id="KW-1185">Reference proteome</keyword>
<evidence type="ECO:0000256" key="3">
    <source>
        <dbReference type="ARBA" id="ARBA00023237"/>
    </source>
</evidence>
<feature type="domain" description="TonB-dependent transporter Oar-like beta-barrel" evidence="4">
    <location>
        <begin position="265"/>
        <end position="330"/>
    </location>
</feature>
<dbReference type="BioCyc" id="BSUB633149:G1GM8-2321-MONOMER"/>
<dbReference type="SUPFAM" id="SSF56935">
    <property type="entry name" value="Porins"/>
    <property type="match status" value="1"/>
</dbReference>
<dbReference type="InterPro" id="IPR057601">
    <property type="entry name" value="Oar-like_b-barrel"/>
</dbReference>
<reference evidence="6" key="1">
    <citation type="journal article" date="2011" name="J. Bacteriol.">
        <title>Genome sequences of eight morphologically diverse alphaproteobacteria.</title>
        <authorList>
            <consortium name="US DOE Joint Genome Institute"/>
            <person name="Brown P.J."/>
            <person name="Kysela D.T."/>
            <person name="Buechlein A."/>
            <person name="Hemmerich C."/>
            <person name="Brun Y.V."/>
        </authorList>
    </citation>
    <scope>NUCLEOTIDE SEQUENCE [LARGE SCALE GENOMIC DNA]</scope>
    <source>
        <strain evidence="6">ATCC 15264 / DSM 4735 / LMG 14903 / NBRC 16000 / CB 81</strain>
    </source>
</reference>
<name>D9QK47_BRESC</name>
<dbReference type="GO" id="GO:0009279">
    <property type="term" value="C:cell outer membrane"/>
    <property type="evidence" value="ECO:0007669"/>
    <property type="project" value="UniProtKB-SubCell"/>
</dbReference>
<dbReference type="KEGG" id="bsb:Bresu_2322"/>
<sequence>MKLQTVRQRMLNTTMIGTAALLALAAAPVMMLVAPTEALAQSLTGSLRVTVSGDGGAPLSGATVMVSSPDSLVSRTGVTDADGRVRLAGLDPATNYTVSVTAEGYEAFGVGNVAVVAGRDLSVGYVLVSGAGSTSTVDDIVVTGTSLAAIDVTSAQVSTTLTLGVVEALPTARNYQAYLQLVPGVKPSNGGNPSSRSGVNYAEAGGGIGNSSDNLYYLDGVDVTDPVSGTFGSNFNSEIIQEQQVIVGGVPAEYAGGSGLVSRVITKSGGNEWHGSLNYYLQNDDLVSEDQHTTSGGFSTYDTAFTLGGPIIRDRLWIYGSYQKKNQEDDVLDNTLGSPTFGQLIRSTTRDQDYTFAKLTWQATDNDRLTLTYFGDPTTVSGQSSSAIINRRDFTREQGGDNYKVDYTRTWGDLIVNAYYFNHEAEIIDTAVDSSVRDNVTYRNAFGSNLYQRQLGGRGLNSEETRNREEYGANFEYYLDTGFGSHTFKGGFSFADNTNFQTDSVPGGVTYNSLAPIYSGTTLASYVGSGWTARAITTQDYATFLLPALSGNARARSILDTNADGQVSSAEAGALVFGSSAGNPYGNTNVYRTVRASDGPYTLRLEYTSLYLQDTWTLDQLTVAAGVRAERTEHFASDDSKIASFEWTYAPRLSVVYDLNGDGRSKVFGFVGRYYDPIRTDMTDFAGALTGPVNNEQIYVSNGAGGEWVTFRTRGPGDAQISPGTKTPYTDEFMIGGSTTIGSDIGIAASVTHRVTKDIMEDFDLTLYSDPTCTQATCGVNGAAFPGSPFYLPYSYFGYDANPGTNYVIGTLPGGKREYTGFELTVTKFKTDNWFGQASYTYNKAEGNANSDGNADFVGDWLALDPRAPNVYGPQAGNIPHQFKAYGGYEFDFGLEVSSVFNWNSGALYTPGSAISGRIIPDMQDPFVFNGVTDSYLVEGITGSEQNPSYYTWDLRFKYVADAPYVAGELEFFLDVFNVMNHQTATGVVNNRAGSGQFLYQEANAWVAPRRAYLGVRYSF</sequence>
<keyword evidence="3" id="KW-0998">Cell outer membrane</keyword>
<dbReference type="InterPro" id="IPR037066">
    <property type="entry name" value="Plug_dom_sf"/>
</dbReference>
<evidence type="ECO:0000259" key="4">
    <source>
        <dbReference type="Pfam" id="PF25183"/>
    </source>
</evidence>
<keyword evidence="5" id="KW-0675">Receptor</keyword>
<evidence type="ECO:0000256" key="2">
    <source>
        <dbReference type="ARBA" id="ARBA00023136"/>
    </source>
</evidence>
<dbReference type="EMBL" id="CP002102">
    <property type="protein sequence ID" value="ADL01632.1"/>
    <property type="molecule type" value="Genomic_DNA"/>
</dbReference>
<dbReference type="HOGENOM" id="CLU_297695_0_0_5"/>
<dbReference type="AlphaFoldDB" id="D9QK47"/>
<dbReference type="Gene3D" id="2.170.130.10">
    <property type="entry name" value="TonB-dependent receptor, plug domain"/>
    <property type="match status" value="1"/>
</dbReference>
<comment type="subcellular location">
    <subcellularLocation>
        <location evidence="1">Cell outer membrane</location>
    </subcellularLocation>
</comment>
<dbReference type="Pfam" id="PF25183">
    <property type="entry name" value="OMP_b-brl_4"/>
    <property type="match status" value="1"/>
</dbReference>
<evidence type="ECO:0000313" key="6">
    <source>
        <dbReference type="Proteomes" id="UP000002696"/>
    </source>
</evidence>
<dbReference type="eggNOG" id="COG4771">
    <property type="taxonomic scope" value="Bacteria"/>
</dbReference>
<dbReference type="InParanoid" id="D9QK47"/>
<gene>
    <name evidence="5" type="ordered locus">Bresu_2322</name>
</gene>
<dbReference type="Proteomes" id="UP000002696">
    <property type="component" value="Chromosome"/>
</dbReference>
<dbReference type="SUPFAM" id="SSF49452">
    <property type="entry name" value="Starch-binding domain-like"/>
    <property type="match status" value="1"/>
</dbReference>
<evidence type="ECO:0000256" key="1">
    <source>
        <dbReference type="ARBA" id="ARBA00004442"/>
    </source>
</evidence>
<dbReference type="GO" id="GO:0030246">
    <property type="term" value="F:carbohydrate binding"/>
    <property type="evidence" value="ECO:0007669"/>
    <property type="project" value="InterPro"/>
</dbReference>
<accession>D9QK47</accession>
<dbReference type="Pfam" id="PF13620">
    <property type="entry name" value="CarboxypepD_reg"/>
    <property type="match status" value="1"/>
</dbReference>